<feature type="domain" description="DUF8039" evidence="3">
    <location>
        <begin position="463"/>
        <end position="554"/>
    </location>
</feature>
<dbReference type="InterPro" id="IPR058352">
    <property type="entry name" value="DUF8039"/>
</dbReference>
<proteinExistence type="predicted"/>
<dbReference type="PANTHER" id="PTHR33018">
    <property type="entry name" value="OS10G0338966 PROTEIN-RELATED"/>
    <property type="match status" value="1"/>
</dbReference>
<dbReference type="PANTHER" id="PTHR33018:SF34">
    <property type="entry name" value="OS02G0472350 PROTEIN"/>
    <property type="match status" value="1"/>
</dbReference>
<dbReference type="EMBL" id="CM029043">
    <property type="protein sequence ID" value="KAG2612308.1"/>
    <property type="molecule type" value="Genomic_DNA"/>
</dbReference>
<evidence type="ECO:0000256" key="1">
    <source>
        <dbReference type="SAM" id="MobiDB-lite"/>
    </source>
</evidence>
<name>A0A8T0TRE3_PANVG</name>
<dbReference type="Pfam" id="PF13960">
    <property type="entry name" value="DUF4218"/>
    <property type="match status" value="1"/>
</dbReference>
<feature type="region of interest" description="Disordered" evidence="1">
    <location>
        <begin position="558"/>
        <end position="638"/>
    </location>
</feature>
<evidence type="ECO:0000259" key="3">
    <source>
        <dbReference type="Pfam" id="PF26133"/>
    </source>
</evidence>
<comment type="caution">
    <text evidence="4">The sequence shown here is derived from an EMBL/GenBank/DDBJ whole genome shotgun (WGS) entry which is preliminary data.</text>
</comment>
<dbReference type="AlphaFoldDB" id="A0A8T0TRE3"/>
<sequence>MKELKFDMSCMKAHDCHIIMTQLLPVALRGVLPVKVRDPIIKLCSFFNAISHKVIDPNTLDKLQADLIHTINRLEMHFPPTFFDISVHLITHLVAQIKALGPIFLHQMFPFERLMSVLRKYVRNRYRPEGCMVNGWSTEEARSNTEGGGDGSPSEYLNLNQNDETEEETTTSAAGRAKRGQNKMPKGWSLITELDELGEPVAPVKVMGPYKSAIGVVVKENVPITYRYWNAKDKTWVVPDSIKEICWAKLKEKFIFPEDSEPLARHRALFLMGNSFRYFKFTLNKHTDGWDPRAVRYLLARGAYYNPDGSLGFRDRDAEDLGHKIQEAHEAASIGAFVPDRENDELTRALGSKEHPGRTRGTGNVPWRCAFPEHLGTYRSRGRRNAQQQAEWQSLLQAVREEVNATNEKFRAELVESLSRGAPLAPGEAMRDVAPDLTSPQGLVRSSCGSTALPEEDVGVTFPVDKITQPTTCKLYIHQKFFDMKVAVGQAWPTGEGVMLHNRPLPEGYAKVTVDSLVKRKYKNVELDIPGDDSRLLGDNIGGFVAWRKCYIIFESESESFDDDPRESPERDLPPSPKSNRESSPPSPQRELTPPSPPKKRRTSSRTQKISSQKQYSEPAEKPEGPCEGTGKKQKVDEDFIVPKGAMDHFLNLMKMPQTGNNQPPLSDYERTMNIERWREGTRAAHKLNVAEWAAFCEQNNMTELELLQIEYGEDWWKQPLPLPPIIWKFELGKDLVAPEQIPKLPTRMRQLHSWYKMQKSKLFVASYLDEDLHKGEGRVWVDFEHLYHFYQQGALDVSIMTLWTVMESHKCRRCGINNIGFLDPSTVHENTVNLPSTVDYLYKAFLSMQDKRSILLSYNCFRIEVYDSRKRPLSLIQPVIDVVNKAFAKYRKKSKIHRPFWGDFTVEEAKYILKQPPGNDHCGFYVMHYMHCYTGDCRSAEMVCMKWLIDICSCVLNFLTCLISCCCVIFFSRTLSWIHVNCSWAS</sequence>
<accession>A0A8T0TRE3</accession>
<organism evidence="4 5">
    <name type="scientific">Panicum virgatum</name>
    <name type="common">Blackwell switchgrass</name>
    <dbReference type="NCBI Taxonomy" id="38727"/>
    <lineage>
        <taxon>Eukaryota</taxon>
        <taxon>Viridiplantae</taxon>
        <taxon>Streptophyta</taxon>
        <taxon>Embryophyta</taxon>
        <taxon>Tracheophyta</taxon>
        <taxon>Spermatophyta</taxon>
        <taxon>Magnoliopsida</taxon>
        <taxon>Liliopsida</taxon>
        <taxon>Poales</taxon>
        <taxon>Poaceae</taxon>
        <taxon>PACMAD clade</taxon>
        <taxon>Panicoideae</taxon>
        <taxon>Panicodae</taxon>
        <taxon>Paniceae</taxon>
        <taxon>Panicinae</taxon>
        <taxon>Panicum</taxon>
        <taxon>Panicum sect. Hiantes</taxon>
    </lineage>
</organism>
<evidence type="ECO:0000259" key="2">
    <source>
        <dbReference type="Pfam" id="PF13960"/>
    </source>
</evidence>
<feature type="region of interest" description="Disordered" evidence="1">
    <location>
        <begin position="138"/>
        <end position="183"/>
    </location>
</feature>
<evidence type="ECO:0008006" key="6">
    <source>
        <dbReference type="Google" id="ProtNLM"/>
    </source>
</evidence>
<keyword evidence="5" id="KW-1185">Reference proteome</keyword>
<gene>
    <name evidence="4" type="ORF">PVAP13_4KG269405</name>
</gene>
<reference evidence="4" key="1">
    <citation type="submission" date="2020-05" db="EMBL/GenBank/DDBJ databases">
        <title>WGS assembly of Panicum virgatum.</title>
        <authorList>
            <person name="Lovell J.T."/>
            <person name="Jenkins J."/>
            <person name="Shu S."/>
            <person name="Juenger T.E."/>
            <person name="Schmutz J."/>
        </authorList>
    </citation>
    <scope>NUCLEOTIDE SEQUENCE</scope>
    <source>
        <strain evidence="4">AP13</strain>
    </source>
</reference>
<feature type="domain" description="DUF4218" evidence="2">
    <location>
        <begin position="51"/>
        <end position="141"/>
    </location>
</feature>
<dbReference type="Pfam" id="PF26133">
    <property type="entry name" value="DUF8039"/>
    <property type="match status" value="1"/>
</dbReference>
<feature type="compositionally biased region" description="Basic and acidic residues" evidence="1">
    <location>
        <begin position="619"/>
        <end position="638"/>
    </location>
</feature>
<evidence type="ECO:0000313" key="5">
    <source>
        <dbReference type="Proteomes" id="UP000823388"/>
    </source>
</evidence>
<dbReference type="Proteomes" id="UP000823388">
    <property type="component" value="Chromosome 4K"/>
</dbReference>
<evidence type="ECO:0000313" key="4">
    <source>
        <dbReference type="EMBL" id="KAG2612308.1"/>
    </source>
</evidence>
<dbReference type="InterPro" id="IPR025452">
    <property type="entry name" value="DUF4218"/>
</dbReference>
<protein>
    <recommendedName>
        <fullName evidence="6">Transposase</fullName>
    </recommendedName>
</protein>
<dbReference type="SUPFAM" id="SSF54001">
    <property type="entry name" value="Cysteine proteinases"/>
    <property type="match status" value="1"/>
</dbReference>
<dbReference type="InterPro" id="IPR038765">
    <property type="entry name" value="Papain-like_cys_pep_sf"/>
</dbReference>